<accession>A0A6I4HW74</accession>
<name>A0A6I4HW74_9SPHI</name>
<dbReference type="EMBL" id="CP066775">
    <property type="protein sequence ID" value="QQL50180.1"/>
    <property type="molecule type" value="Genomic_DNA"/>
</dbReference>
<protein>
    <submittedName>
        <fullName evidence="1">Uncharacterized protein</fullName>
    </submittedName>
</protein>
<keyword evidence="2" id="KW-1185">Reference proteome</keyword>
<dbReference type="Proteomes" id="UP000429232">
    <property type="component" value="Chromosome"/>
</dbReference>
<dbReference type="AlphaFoldDB" id="A0A6I4HW74"/>
<gene>
    <name evidence="1" type="ORF">GO620_001630</name>
</gene>
<proteinExistence type="predicted"/>
<evidence type="ECO:0000313" key="1">
    <source>
        <dbReference type="EMBL" id="QQL50180.1"/>
    </source>
</evidence>
<dbReference type="RefSeq" id="WP_157522868.1">
    <property type="nucleotide sequence ID" value="NZ_CP066775.1"/>
</dbReference>
<dbReference type="KEGG" id="mgik:GO620_001630"/>
<sequence>MKNLFERNENKLSITAVVVGSLAAGALAYLLFSETGKYVREQLTQRFRCNDYIDPAEKSEEVVADE</sequence>
<organism evidence="1 2">
    <name type="scientific">Mucilaginibacter ginkgonis</name>
    <dbReference type="NCBI Taxonomy" id="2682091"/>
    <lineage>
        <taxon>Bacteria</taxon>
        <taxon>Pseudomonadati</taxon>
        <taxon>Bacteroidota</taxon>
        <taxon>Sphingobacteriia</taxon>
        <taxon>Sphingobacteriales</taxon>
        <taxon>Sphingobacteriaceae</taxon>
        <taxon>Mucilaginibacter</taxon>
    </lineage>
</organism>
<reference evidence="1 2" key="1">
    <citation type="submission" date="2020-12" db="EMBL/GenBank/DDBJ databases">
        <title>HMF7856_wgs.fasta genome submission.</title>
        <authorList>
            <person name="Kang H."/>
            <person name="Kim H."/>
            <person name="Joh K."/>
        </authorList>
    </citation>
    <scope>NUCLEOTIDE SEQUENCE [LARGE SCALE GENOMIC DNA]</scope>
    <source>
        <strain evidence="1 2">HMF7856</strain>
    </source>
</reference>
<evidence type="ECO:0000313" key="2">
    <source>
        <dbReference type="Proteomes" id="UP000429232"/>
    </source>
</evidence>